<evidence type="ECO:0000256" key="14">
    <source>
        <dbReference type="PROSITE-ProRule" id="PRU01379"/>
    </source>
</evidence>
<evidence type="ECO:0000256" key="1">
    <source>
        <dbReference type="ARBA" id="ARBA00001947"/>
    </source>
</evidence>
<gene>
    <name evidence="18" type="ORF">ENC19_01320</name>
</gene>
<evidence type="ECO:0000259" key="17">
    <source>
        <dbReference type="PROSITE" id="PS52035"/>
    </source>
</evidence>
<name>A0A6M1KQW8_9ACTN</name>
<dbReference type="SUPFAM" id="SSF53187">
    <property type="entry name" value="Zn-dependent exopeptidases"/>
    <property type="match status" value="1"/>
</dbReference>
<dbReference type="Pfam" id="PF20773">
    <property type="entry name" value="InhA-like_MAM"/>
    <property type="match status" value="2"/>
</dbReference>
<organism evidence="18 19">
    <name type="scientific">Verrucosispora sioxanthis</name>
    <dbReference type="NCBI Taxonomy" id="2499994"/>
    <lineage>
        <taxon>Bacteria</taxon>
        <taxon>Bacillati</taxon>
        <taxon>Actinomycetota</taxon>
        <taxon>Actinomycetes</taxon>
        <taxon>Micromonosporales</taxon>
        <taxon>Micromonosporaceae</taxon>
        <taxon>Micromonospora</taxon>
    </lineage>
</organism>
<evidence type="ECO:0000256" key="13">
    <source>
        <dbReference type="ARBA" id="ARBA00074273"/>
    </source>
</evidence>
<dbReference type="GO" id="GO:0005615">
    <property type="term" value="C:extracellular space"/>
    <property type="evidence" value="ECO:0007669"/>
    <property type="project" value="TreeGrafter"/>
</dbReference>
<dbReference type="PROSITE" id="PS00132">
    <property type="entry name" value="CARBOXYPEPT_ZN_1"/>
    <property type="match status" value="1"/>
</dbReference>
<feature type="active site" description="Proton donor/acceptor" evidence="14">
    <location>
        <position position="389"/>
    </location>
</feature>
<dbReference type="PRINTS" id="PR00765">
    <property type="entry name" value="CRBOXYPTASEA"/>
</dbReference>
<accession>A0A6M1KQW8</accession>
<keyword evidence="6 16" id="KW-0732">Signal</keyword>
<evidence type="ECO:0000256" key="15">
    <source>
        <dbReference type="SAM" id="MobiDB-lite"/>
    </source>
</evidence>
<dbReference type="Pfam" id="PF00246">
    <property type="entry name" value="Peptidase_M14"/>
    <property type="match status" value="1"/>
</dbReference>
<evidence type="ECO:0000256" key="8">
    <source>
        <dbReference type="ARBA" id="ARBA00022833"/>
    </source>
</evidence>
<sequence>MRRTRLAIAGVFTLVGALVLTAPASARPPSDPGGRDGRDGLEVYVGTVDPAQLHQLREAGVDLGHGATPDQSGKTEIETVLSRGEAARLAHKGVDLKVKKVHGRDASQVLREQAAAGWRAFRSYSEPGGIRDEITATAARYPKLTKVQSIGRSAQGKPILAIKVTKDAKKIKDGKRPAVLYGGTQHAREWITPEMTRRLMHHVLTGYGSDREITRLVDTTELWFIPVLNPDGYDHTFTPGNRLWRKNLRDNNGDGQITGADGVDLNRNFSYKWGYDNEGSSPDPASDTYRGPGPNSEPETKALDALFKRLRFEFFVNYHSAAQLLLYGVGWQVATPTPDDVIYEAMVGDDANPAVPGYDPDISAELYTTNGDTDSHATVRYGTLGFTPEMSTCQAAAESDPDDQWLPEDCVSVFTFPDDEELIAAEVAKNIPFALSVAKSAHRPDDPVSVVGRSTPDFVVDAFDVSYGRNQQVAAITRRSLKNVKLNWSINGGRAKSTRVREWRGGERYGDTHNDYFAELRGKVTGARPGDRVRVWFTATRPGRGKVSSERFSYRVHDDIGGDVLVLAVEDVTGVSPAQDTTTAKYADEIAASLKAAGRSSNVYDFDAMGRTAPHHLGVLSHYDAVVWETGDDIILREPGQVPGTVAKAAVDIELSVRDYLNEGGKLLVSGKYALYAQAANGSYGYLPDAPPECTDADDPACLPLLNDFQQYWLGAYNYVSDGGTSPDGQPYPVLGEEGRFAGFTGALNADGSAGNQDHTASFLTTSSFLPPAQFPQFASSAPVGWGRPGGAPFDPRTGEWYLFSGQSDESYKRLTRTVDLTGASSAELRFFTSFDIETNWDFMFVEARAVGTDDWTTLPDAGGLTTQETGDSCASGWVAELHPFLAHYQGADCSPTGSTGQWHAATGTSNGWKEFVADLSGYAGGQVEVSISYASDWATQGLGLFIDDTRVVVDGATVAETSFETDLGGWTVAGPPTGSTPAANDWSRSQQAFEEGSAVVTPDTVYLGFGLEGLAPAARDELVARSLTHLTGRPRR</sequence>
<evidence type="ECO:0000256" key="2">
    <source>
        <dbReference type="ARBA" id="ARBA00005988"/>
    </source>
</evidence>
<reference evidence="18 19" key="1">
    <citation type="submission" date="2020-02" db="EMBL/GenBank/DDBJ databases">
        <title>Draft Genome Sequence of Verrucosispora sp. Strain CWR15, Isolated from Gulf of Mexico Sponge.</title>
        <authorList>
            <person name="Kennedy S.J."/>
            <person name="Cella E."/>
            <person name="Azarian T."/>
            <person name="Baker B.J."/>
            <person name="Shaw L.N."/>
        </authorList>
    </citation>
    <scope>NUCLEOTIDE SEQUENCE [LARGE SCALE GENOMIC DNA]</scope>
    <source>
        <strain evidence="18 19">CWR15</strain>
    </source>
</reference>
<feature type="region of interest" description="Disordered" evidence="15">
    <location>
        <begin position="276"/>
        <end position="297"/>
    </location>
</feature>
<dbReference type="GO" id="GO:0004181">
    <property type="term" value="F:metallocarboxypeptidase activity"/>
    <property type="evidence" value="ECO:0007669"/>
    <property type="project" value="InterPro"/>
</dbReference>
<dbReference type="Proteomes" id="UP000478148">
    <property type="component" value="Unassembled WGS sequence"/>
</dbReference>
<evidence type="ECO:0000256" key="10">
    <source>
        <dbReference type="ARBA" id="ARBA00050859"/>
    </source>
</evidence>
<evidence type="ECO:0000313" key="18">
    <source>
        <dbReference type="EMBL" id="NGM11415.1"/>
    </source>
</evidence>
<dbReference type="PANTHER" id="PTHR11705">
    <property type="entry name" value="PROTEASE FAMILY M14 CARBOXYPEPTIDASE A,B"/>
    <property type="match status" value="1"/>
</dbReference>
<keyword evidence="9" id="KW-0482">Metalloprotease</keyword>
<dbReference type="InterPro" id="IPR033810">
    <property type="entry name" value="Carboxypeptidase_T"/>
</dbReference>
<dbReference type="PANTHER" id="PTHR11705:SF143">
    <property type="entry name" value="SLL0236 PROTEIN"/>
    <property type="match status" value="1"/>
</dbReference>
<dbReference type="RefSeq" id="WP_164445322.1">
    <property type="nucleotide sequence ID" value="NZ_SAIY01000001.1"/>
</dbReference>
<evidence type="ECO:0000256" key="12">
    <source>
        <dbReference type="ARBA" id="ARBA00066554"/>
    </source>
</evidence>
<keyword evidence="4" id="KW-0645">Protease</keyword>
<keyword evidence="19" id="KW-1185">Reference proteome</keyword>
<proteinExistence type="inferred from homology"/>
<comment type="cofactor">
    <cofactor evidence="1">
        <name>Zn(2+)</name>
        <dbReference type="ChEBI" id="CHEBI:29105"/>
    </cofactor>
</comment>
<dbReference type="CDD" id="cd03859">
    <property type="entry name" value="M14_CPT"/>
    <property type="match status" value="1"/>
</dbReference>
<comment type="function">
    <text evidence="11">Carboxypeptidase that possesses the specificities of both mammalian Cpase A and B. Thus shows broad substrate specificity, being able to cleave Cbz-Gly-Leu, Cbz-Gly-Val, Cbz-Gly-Phe, Cbz-Gly-Lys and Bz-Gly-Arg in vitro.</text>
</comment>
<dbReference type="Gene3D" id="3.40.630.10">
    <property type="entry name" value="Zn peptidases"/>
    <property type="match status" value="1"/>
</dbReference>
<dbReference type="GO" id="GO:0006508">
    <property type="term" value="P:proteolysis"/>
    <property type="evidence" value="ECO:0007669"/>
    <property type="project" value="UniProtKB-KW"/>
</dbReference>
<dbReference type="PROSITE" id="PS52035">
    <property type="entry name" value="PEPTIDASE_M14"/>
    <property type="match status" value="1"/>
</dbReference>
<dbReference type="AlphaFoldDB" id="A0A6M1KQW8"/>
<comment type="caution">
    <text evidence="18">The sequence shown here is derived from an EMBL/GenBank/DDBJ whole genome shotgun (WGS) entry which is preliminary data.</text>
</comment>
<dbReference type="GO" id="GO:0008270">
    <property type="term" value="F:zinc ion binding"/>
    <property type="evidence" value="ECO:0007669"/>
    <property type="project" value="InterPro"/>
</dbReference>
<evidence type="ECO:0000313" key="19">
    <source>
        <dbReference type="Proteomes" id="UP000478148"/>
    </source>
</evidence>
<dbReference type="InterPro" id="IPR000834">
    <property type="entry name" value="Peptidase_M14"/>
</dbReference>
<protein>
    <recommendedName>
        <fullName evidence="13">Zinc carboxypeptidase</fullName>
        <ecNumber evidence="12">3.4.17.18</ecNumber>
    </recommendedName>
</protein>
<evidence type="ECO:0000256" key="11">
    <source>
        <dbReference type="ARBA" id="ARBA00055464"/>
    </source>
</evidence>
<evidence type="ECO:0000256" key="7">
    <source>
        <dbReference type="ARBA" id="ARBA00022801"/>
    </source>
</evidence>
<evidence type="ECO:0000256" key="5">
    <source>
        <dbReference type="ARBA" id="ARBA00022723"/>
    </source>
</evidence>
<dbReference type="EMBL" id="SAIY01000001">
    <property type="protein sequence ID" value="NGM11415.1"/>
    <property type="molecule type" value="Genomic_DNA"/>
</dbReference>
<feature type="chain" id="PRO_5026902629" description="Zinc carboxypeptidase" evidence="16">
    <location>
        <begin position="27"/>
        <end position="1037"/>
    </location>
</feature>
<keyword evidence="5" id="KW-0479">Metal-binding</keyword>
<evidence type="ECO:0000256" key="16">
    <source>
        <dbReference type="SAM" id="SignalP"/>
    </source>
</evidence>
<comment type="similarity">
    <text evidence="2 14">Belongs to the peptidase M14 family.</text>
</comment>
<evidence type="ECO:0000256" key="9">
    <source>
        <dbReference type="ARBA" id="ARBA00023049"/>
    </source>
</evidence>
<feature type="domain" description="Peptidase M14" evidence="17">
    <location>
        <begin position="120"/>
        <end position="441"/>
    </location>
</feature>
<dbReference type="InterPro" id="IPR057246">
    <property type="entry name" value="CARBOXYPEPT_ZN_1"/>
</dbReference>
<keyword evidence="8" id="KW-0862">Zinc</keyword>
<dbReference type="FunFam" id="3.40.630.10:FF:000084">
    <property type="entry name" value="Carboxypeptidase B2"/>
    <property type="match status" value="1"/>
</dbReference>
<evidence type="ECO:0000256" key="6">
    <source>
        <dbReference type="ARBA" id="ARBA00022729"/>
    </source>
</evidence>
<dbReference type="EC" id="3.4.17.18" evidence="12"/>
<keyword evidence="7" id="KW-0378">Hydrolase</keyword>
<keyword evidence="3 18" id="KW-0121">Carboxypeptidase</keyword>
<feature type="signal peptide" evidence="16">
    <location>
        <begin position="1"/>
        <end position="26"/>
    </location>
</feature>
<comment type="catalytic activity">
    <reaction evidence="10">
        <text>Releases a C-terminal residue, which may be hydrophobic or positively charged.</text>
        <dbReference type="EC" id="3.4.17.18"/>
    </reaction>
</comment>
<evidence type="ECO:0000256" key="3">
    <source>
        <dbReference type="ARBA" id="ARBA00022645"/>
    </source>
</evidence>
<dbReference type="SMART" id="SM00631">
    <property type="entry name" value="Zn_pept"/>
    <property type="match status" value="1"/>
</dbReference>
<evidence type="ECO:0000256" key="4">
    <source>
        <dbReference type="ARBA" id="ARBA00022670"/>
    </source>
</evidence>